<name>A0A4Y2N006_ARAVE</name>
<dbReference type="GO" id="GO:0003676">
    <property type="term" value="F:nucleic acid binding"/>
    <property type="evidence" value="ECO:0007669"/>
    <property type="project" value="InterPro"/>
</dbReference>
<dbReference type="EMBL" id="BGPR01125144">
    <property type="protein sequence ID" value="GBN31427.1"/>
    <property type="molecule type" value="Genomic_DNA"/>
</dbReference>
<keyword evidence="2" id="KW-1185">Reference proteome</keyword>
<dbReference type="Proteomes" id="UP000499080">
    <property type="component" value="Unassembled WGS sequence"/>
</dbReference>
<dbReference type="Gene3D" id="3.30.420.10">
    <property type="entry name" value="Ribonuclease H-like superfamily/Ribonuclease H"/>
    <property type="match status" value="1"/>
</dbReference>
<accession>A0A4Y2N006</accession>
<dbReference type="OrthoDB" id="6246393at2759"/>
<evidence type="ECO:0000313" key="2">
    <source>
        <dbReference type="Proteomes" id="UP000499080"/>
    </source>
</evidence>
<sequence>PPKGWCQRQSCLEGGLYARRPSICVPLTSLYRRERLRWARQHVHWTPDQWMAVLFPDKSRFSLQSDSGRYLIWREPGTLYPPSNIRERDAYGGGSVCVWGRIFDVLRPIEMTSFPDST</sequence>
<evidence type="ECO:0008006" key="3">
    <source>
        <dbReference type="Google" id="ProtNLM"/>
    </source>
</evidence>
<proteinExistence type="predicted"/>
<dbReference type="AlphaFoldDB" id="A0A4Y2N006"/>
<organism evidence="1 2">
    <name type="scientific">Araneus ventricosus</name>
    <name type="common">Orbweaver spider</name>
    <name type="synonym">Epeira ventricosa</name>
    <dbReference type="NCBI Taxonomy" id="182803"/>
    <lineage>
        <taxon>Eukaryota</taxon>
        <taxon>Metazoa</taxon>
        <taxon>Ecdysozoa</taxon>
        <taxon>Arthropoda</taxon>
        <taxon>Chelicerata</taxon>
        <taxon>Arachnida</taxon>
        <taxon>Araneae</taxon>
        <taxon>Araneomorphae</taxon>
        <taxon>Entelegynae</taxon>
        <taxon>Araneoidea</taxon>
        <taxon>Araneidae</taxon>
        <taxon>Araneus</taxon>
    </lineage>
</organism>
<feature type="non-terminal residue" evidence="1">
    <location>
        <position position="1"/>
    </location>
</feature>
<reference evidence="1 2" key="1">
    <citation type="journal article" date="2019" name="Sci. Rep.">
        <title>Orb-weaving spider Araneus ventricosus genome elucidates the spidroin gene catalogue.</title>
        <authorList>
            <person name="Kono N."/>
            <person name="Nakamura H."/>
            <person name="Ohtoshi R."/>
            <person name="Moran D.A.P."/>
            <person name="Shinohara A."/>
            <person name="Yoshida Y."/>
            <person name="Fujiwara M."/>
            <person name="Mori M."/>
            <person name="Tomita M."/>
            <person name="Arakawa K."/>
        </authorList>
    </citation>
    <scope>NUCLEOTIDE SEQUENCE [LARGE SCALE GENOMIC DNA]</scope>
</reference>
<gene>
    <name evidence="1" type="ORF">AVEN_201443_1</name>
</gene>
<evidence type="ECO:0000313" key="1">
    <source>
        <dbReference type="EMBL" id="GBN31427.1"/>
    </source>
</evidence>
<protein>
    <recommendedName>
        <fullName evidence="3">Transposase Tc1-like domain-containing protein</fullName>
    </recommendedName>
</protein>
<comment type="caution">
    <text evidence="1">The sequence shown here is derived from an EMBL/GenBank/DDBJ whole genome shotgun (WGS) entry which is preliminary data.</text>
</comment>
<dbReference type="InterPro" id="IPR036397">
    <property type="entry name" value="RNaseH_sf"/>
</dbReference>